<dbReference type="InterPro" id="IPR038770">
    <property type="entry name" value="Na+/solute_symporter_sf"/>
</dbReference>
<dbReference type="Pfam" id="PF00999">
    <property type="entry name" value="Na_H_Exchanger"/>
    <property type="match status" value="1"/>
</dbReference>
<dbReference type="Gene3D" id="3.40.50.720">
    <property type="entry name" value="NAD(P)-binding Rossmann-like Domain"/>
    <property type="match status" value="1"/>
</dbReference>
<dbReference type="EMBL" id="JACYTR010000056">
    <property type="protein sequence ID" value="MBD8527599.1"/>
    <property type="molecule type" value="Genomic_DNA"/>
</dbReference>
<feature type="transmembrane region" description="Helical" evidence="9">
    <location>
        <begin position="198"/>
        <end position="217"/>
    </location>
</feature>
<feature type="transmembrane region" description="Helical" evidence="9">
    <location>
        <begin position="125"/>
        <end position="146"/>
    </location>
</feature>
<dbReference type="InterPro" id="IPR036291">
    <property type="entry name" value="NAD(P)-bd_dom_sf"/>
</dbReference>
<dbReference type="Gene3D" id="1.20.1530.20">
    <property type="match status" value="1"/>
</dbReference>
<dbReference type="InterPro" id="IPR003148">
    <property type="entry name" value="RCK_N"/>
</dbReference>
<comment type="caution">
    <text evidence="11">The sequence shown here is derived from an EMBL/GenBank/DDBJ whole genome shotgun (WGS) entry which is preliminary data.</text>
</comment>
<accession>A0AAW3ZQ36</accession>
<evidence type="ECO:0000313" key="12">
    <source>
        <dbReference type="Proteomes" id="UP000613768"/>
    </source>
</evidence>
<evidence type="ECO:0000256" key="4">
    <source>
        <dbReference type="ARBA" id="ARBA00022449"/>
    </source>
</evidence>
<feature type="transmembrane region" description="Helical" evidence="9">
    <location>
        <begin position="97"/>
        <end position="119"/>
    </location>
</feature>
<keyword evidence="8 9" id="KW-0472">Membrane</keyword>
<feature type="transmembrane region" description="Helical" evidence="9">
    <location>
        <begin position="367"/>
        <end position="389"/>
    </location>
</feature>
<evidence type="ECO:0000256" key="8">
    <source>
        <dbReference type="ARBA" id="ARBA00023136"/>
    </source>
</evidence>
<evidence type="ECO:0000256" key="2">
    <source>
        <dbReference type="ARBA" id="ARBA00005551"/>
    </source>
</evidence>
<evidence type="ECO:0000256" key="5">
    <source>
        <dbReference type="ARBA" id="ARBA00022692"/>
    </source>
</evidence>
<dbReference type="RefSeq" id="WP_192031015.1">
    <property type="nucleotide sequence ID" value="NZ_JACYTR010000056.1"/>
</dbReference>
<feature type="transmembrane region" description="Helical" evidence="9">
    <location>
        <begin position="158"/>
        <end position="178"/>
    </location>
</feature>
<feature type="transmembrane region" description="Helical" evidence="9">
    <location>
        <begin position="14"/>
        <end position="35"/>
    </location>
</feature>
<keyword evidence="6 9" id="KW-1133">Transmembrane helix</keyword>
<feature type="transmembrane region" description="Helical" evidence="9">
    <location>
        <begin position="307"/>
        <end position="326"/>
    </location>
</feature>
<feature type="transmembrane region" description="Helical" evidence="9">
    <location>
        <begin position="229"/>
        <end position="249"/>
    </location>
</feature>
<feature type="transmembrane region" description="Helical" evidence="9">
    <location>
        <begin position="68"/>
        <end position="85"/>
    </location>
</feature>
<dbReference type="PROSITE" id="PS51201">
    <property type="entry name" value="RCK_N"/>
    <property type="match status" value="1"/>
</dbReference>
<protein>
    <submittedName>
        <fullName evidence="11">Cation:proton antiporter</fullName>
    </submittedName>
</protein>
<dbReference type="GO" id="GO:0016020">
    <property type="term" value="C:membrane"/>
    <property type="evidence" value="ECO:0007669"/>
    <property type="project" value="UniProtKB-SubCell"/>
</dbReference>
<reference evidence="11 12" key="1">
    <citation type="submission" date="2020-09" db="EMBL/GenBank/DDBJ databases">
        <title>Pseudoxanthomonas sp. CAU 1598 isolated from sand of Yaerae Beach.</title>
        <authorList>
            <person name="Kim W."/>
        </authorList>
    </citation>
    <scope>NUCLEOTIDE SEQUENCE [LARGE SCALE GENOMIC DNA]</scope>
    <source>
        <strain evidence="11 12">CAU 1598</strain>
    </source>
</reference>
<sequence length="592" mass="65029">MDRPIVDSSEIPAITIYEEVTVLLMATALIGLVALRLRQPLIVAYILIGILAGPSVLDWVGAHEPMELLAEIGVTILLFAVGLKLDIHLVRKLGPVALATGLGQLGFTIVGGFLIGLALDMDWVRALYVAVALTFSSTIIIVKLLSDKREIDSLHGRIAMGFLIVQDIAVVIAMMVIGSQGAGVGASDVGWAEQLLEVTFKLALVVVGIGLLMRYALPRLLHWMASSQELLLIFAVAWGTTLAAGGEWLGFSKEVGAFLAGFSLASLPFREAINARLSSLRDFLLLFFFVHLGTQMDLSSLGGELPAAVVLSLFVLIGNPLIVMAIMGYMGYRKRTGFMAGLTVAQISEFSIIFVAMGVAIGHVDAAALGLVTLVGLVTITLSTYMILYSQRLYAFCERWLEPFERRHPFRESGYDEAPRQADVIIFGMGRYGCRMAERLEAEHIRVLGVDFDPEVLARQARGPVPVVFGDVDDDEFLAHLPIDRAHWLVSTLRNMEQERDLILQLRRLGYRGRIAVTAHDAREAERLSQAGADQVLLPFHDAADFAARQIASPDISRAPQDRDVRPDRTFVWPSQTGFGCFWDVFPEFRRN</sequence>
<feature type="transmembrane region" description="Helical" evidence="9">
    <location>
        <begin position="338"/>
        <end position="361"/>
    </location>
</feature>
<dbReference type="InterPro" id="IPR006153">
    <property type="entry name" value="Cation/H_exchanger_TM"/>
</dbReference>
<keyword evidence="5 9" id="KW-0812">Transmembrane</keyword>
<evidence type="ECO:0000256" key="9">
    <source>
        <dbReference type="SAM" id="Phobius"/>
    </source>
</evidence>
<evidence type="ECO:0000256" key="6">
    <source>
        <dbReference type="ARBA" id="ARBA00022989"/>
    </source>
</evidence>
<feature type="non-terminal residue" evidence="11">
    <location>
        <position position="592"/>
    </location>
</feature>
<organism evidence="11 12">
    <name type="scientific">Pseudomarimonas arenosa</name>
    <dbReference type="NCBI Taxonomy" id="2774145"/>
    <lineage>
        <taxon>Bacteria</taxon>
        <taxon>Pseudomonadati</taxon>
        <taxon>Pseudomonadota</taxon>
        <taxon>Gammaproteobacteria</taxon>
        <taxon>Lysobacterales</taxon>
        <taxon>Lysobacteraceae</taxon>
        <taxon>Pseudomarimonas</taxon>
    </lineage>
</organism>
<evidence type="ECO:0000256" key="1">
    <source>
        <dbReference type="ARBA" id="ARBA00004141"/>
    </source>
</evidence>
<dbReference type="GO" id="GO:0015297">
    <property type="term" value="F:antiporter activity"/>
    <property type="evidence" value="ECO:0007669"/>
    <property type="project" value="UniProtKB-KW"/>
</dbReference>
<evidence type="ECO:0000259" key="10">
    <source>
        <dbReference type="PROSITE" id="PS51201"/>
    </source>
</evidence>
<feature type="domain" description="RCK N-terminal" evidence="10">
    <location>
        <begin position="421"/>
        <end position="538"/>
    </location>
</feature>
<gene>
    <name evidence="11" type="ORF">IFO71_17785</name>
</gene>
<dbReference type="GO" id="GO:0006813">
    <property type="term" value="P:potassium ion transport"/>
    <property type="evidence" value="ECO:0007669"/>
    <property type="project" value="InterPro"/>
</dbReference>
<dbReference type="Proteomes" id="UP000613768">
    <property type="component" value="Unassembled WGS sequence"/>
</dbReference>
<keyword evidence="7" id="KW-0406">Ion transport</keyword>
<evidence type="ECO:0000256" key="7">
    <source>
        <dbReference type="ARBA" id="ARBA00023065"/>
    </source>
</evidence>
<proteinExistence type="inferred from homology"/>
<keyword evidence="12" id="KW-1185">Reference proteome</keyword>
<dbReference type="GO" id="GO:1902600">
    <property type="term" value="P:proton transmembrane transport"/>
    <property type="evidence" value="ECO:0007669"/>
    <property type="project" value="InterPro"/>
</dbReference>
<keyword evidence="4" id="KW-0050">Antiport</keyword>
<keyword evidence="3" id="KW-0813">Transport</keyword>
<evidence type="ECO:0000313" key="11">
    <source>
        <dbReference type="EMBL" id="MBD8527599.1"/>
    </source>
</evidence>
<evidence type="ECO:0000256" key="3">
    <source>
        <dbReference type="ARBA" id="ARBA00022448"/>
    </source>
</evidence>
<name>A0AAW3ZQ36_9GAMM</name>
<feature type="transmembrane region" description="Helical" evidence="9">
    <location>
        <begin position="42"/>
        <end position="62"/>
    </location>
</feature>
<comment type="similarity">
    <text evidence="2">Belongs to the monovalent cation:proton antiporter 2 (CPA2) transporter (TC 2.A.37) family.</text>
</comment>
<comment type="subcellular location">
    <subcellularLocation>
        <location evidence="1">Membrane</location>
        <topology evidence="1">Multi-pass membrane protein</topology>
    </subcellularLocation>
</comment>
<dbReference type="Pfam" id="PF02254">
    <property type="entry name" value="TrkA_N"/>
    <property type="match status" value="1"/>
</dbReference>
<dbReference type="PANTHER" id="PTHR42751:SF3">
    <property type="entry name" value="SODIUM_GLUTAMATE SYMPORTER"/>
    <property type="match status" value="1"/>
</dbReference>
<dbReference type="SUPFAM" id="SSF51735">
    <property type="entry name" value="NAD(P)-binding Rossmann-fold domains"/>
    <property type="match status" value="1"/>
</dbReference>
<dbReference type="AlphaFoldDB" id="A0AAW3ZQ36"/>
<dbReference type="PANTHER" id="PTHR42751">
    <property type="entry name" value="SODIUM/HYDROGEN EXCHANGER FAMILY/TRKA DOMAIN PROTEIN"/>
    <property type="match status" value="1"/>
</dbReference>